<dbReference type="EMBL" id="BSPW01000024">
    <property type="protein sequence ID" value="GLT17536.1"/>
    <property type="molecule type" value="Genomic_DNA"/>
</dbReference>
<evidence type="ECO:0000313" key="2">
    <source>
        <dbReference type="Proteomes" id="UP001157138"/>
    </source>
</evidence>
<name>A0ABQ6EXW9_9VIBR</name>
<sequence length="44" mass="5192">MYSSDLSMFKDKFINNKIRNIYSLVSSSNNIEYEKWSLEKAAIL</sequence>
<organism evidence="1 2">
    <name type="scientific">Vibrio zhanjiangensis</name>
    <dbReference type="NCBI Taxonomy" id="1046128"/>
    <lineage>
        <taxon>Bacteria</taxon>
        <taxon>Pseudomonadati</taxon>
        <taxon>Pseudomonadota</taxon>
        <taxon>Gammaproteobacteria</taxon>
        <taxon>Vibrionales</taxon>
        <taxon>Vibrionaceae</taxon>
        <taxon>Vibrio</taxon>
    </lineage>
</organism>
<dbReference type="Proteomes" id="UP001157138">
    <property type="component" value="Unassembled WGS sequence"/>
</dbReference>
<protein>
    <submittedName>
        <fullName evidence="1">Uncharacterized protein</fullName>
    </submittedName>
</protein>
<comment type="caution">
    <text evidence="1">The sequence shown here is derived from an EMBL/GenBank/DDBJ whole genome shotgun (WGS) entry which is preliminary data.</text>
</comment>
<keyword evidence="2" id="KW-1185">Reference proteome</keyword>
<proteinExistence type="predicted"/>
<reference evidence="2" key="1">
    <citation type="journal article" date="2019" name="Int. J. Syst. Evol. Microbiol.">
        <title>The Global Catalogue of Microorganisms (GCM) 10K type strain sequencing project: providing services to taxonomists for standard genome sequencing and annotation.</title>
        <authorList>
            <consortium name="The Broad Institute Genomics Platform"/>
            <consortium name="The Broad Institute Genome Sequencing Center for Infectious Disease"/>
            <person name="Wu L."/>
            <person name="Ma J."/>
        </authorList>
    </citation>
    <scope>NUCLEOTIDE SEQUENCE [LARGE SCALE GENOMIC DNA]</scope>
    <source>
        <strain evidence="2">NBRC 108723</strain>
    </source>
</reference>
<evidence type="ECO:0000313" key="1">
    <source>
        <dbReference type="EMBL" id="GLT17536.1"/>
    </source>
</evidence>
<gene>
    <name evidence="1" type="ORF">GCM10007938_13140</name>
</gene>
<accession>A0ABQ6EXW9</accession>